<name>A0ABU4GDP5_9BACL</name>
<proteinExistence type="predicted"/>
<sequence length="144" mass="16932">MEWNEVEGVEDINKLLKTFGYFHDSCLKELVMWNDFHVQKDLSMAFGDGLDNNIKMLFQRQFNDPSAIELLFEGVKEFHLGDAGLILDANLILQDGMFIWADAYDWKPNDNAEDVTWIFSMKVKWRDVSHWMGDERRYGELTES</sequence>
<evidence type="ECO:0000313" key="1">
    <source>
        <dbReference type="EMBL" id="MDW0114430.1"/>
    </source>
</evidence>
<dbReference type="RefSeq" id="WP_317945473.1">
    <property type="nucleotide sequence ID" value="NZ_JAUBDI010000016.1"/>
</dbReference>
<comment type="caution">
    <text evidence="1">The sequence shown here is derived from an EMBL/GenBank/DDBJ whole genome shotgun (WGS) entry which is preliminary data.</text>
</comment>
<organism evidence="1 2">
    <name type="scientific">Sporosarcina saromensis</name>
    <dbReference type="NCBI Taxonomy" id="359365"/>
    <lineage>
        <taxon>Bacteria</taxon>
        <taxon>Bacillati</taxon>
        <taxon>Bacillota</taxon>
        <taxon>Bacilli</taxon>
        <taxon>Bacillales</taxon>
        <taxon>Caryophanaceae</taxon>
        <taxon>Sporosarcina</taxon>
    </lineage>
</organism>
<protein>
    <recommendedName>
        <fullName evidence="3">SnoaL-like domain-containing protein</fullName>
    </recommendedName>
</protein>
<dbReference type="EMBL" id="JAUBDI010000016">
    <property type="protein sequence ID" value="MDW0114430.1"/>
    <property type="molecule type" value="Genomic_DNA"/>
</dbReference>
<keyword evidence="2" id="KW-1185">Reference proteome</keyword>
<reference evidence="1 2" key="1">
    <citation type="submission" date="2023-06" db="EMBL/GenBank/DDBJ databases">
        <title>Sporosarcina sp. nov., isolated from Korean traditional fermented seafood 'Jeotgal'.</title>
        <authorList>
            <person name="Yang A.I."/>
            <person name="Shin N.-R."/>
        </authorList>
    </citation>
    <scope>NUCLEOTIDE SEQUENCE [LARGE SCALE GENOMIC DNA]</scope>
    <source>
        <strain evidence="1 2">KCTC13119</strain>
    </source>
</reference>
<gene>
    <name evidence="1" type="ORF">QT711_14625</name>
</gene>
<accession>A0ABU4GDP5</accession>
<dbReference type="Proteomes" id="UP001282284">
    <property type="component" value="Unassembled WGS sequence"/>
</dbReference>
<evidence type="ECO:0000313" key="2">
    <source>
        <dbReference type="Proteomes" id="UP001282284"/>
    </source>
</evidence>
<evidence type="ECO:0008006" key="3">
    <source>
        <dbReference type="Google" id="ProtNLM"/>
    </source>
</evidence>